<evidence type="ECO:0000313" key="3">
    <source>
        <dbReference type="EMBL" id="PNE43531.1"/>
    </source>
</evidence>
<accession>A0A2N8PRC6</accession>
<dbReference type="PROSITE" id="PS50206">
    <property type="entry name" value="RHODANESE_3"/>
    <property type="match status" value="1"/>
</dbReference>
<dbReference type="EMBL" id="LJSN01000001">
    <property type="protein sequence ID" value="PNE43531.1"/>
    <property type="molecule type" value="Genomic_DNA"/>
</dbReference>
<proteinExistence type="predicted"/>
<gene>
    <name evidence="3" type="ORF">AOB60_01140</name>
</gene>
<dbReference type="InterPro" id="IPR001763">
    <property type="entry name" value="Rhodanese-like_dom"/>
</dbReference>
<keyword evidence="4" id="KW-1185">Reference proteome</keyword>
<sequence>MFQQGTTVQRVAPDRGWGAHGTVTGDLGDGETYTVEEPRPMSLIATVTLPDGTPAVVHSEALGWGDGHLAGRDRAELTDAVLLSLVGEASCPTLDAACPGEVTFDGGHAAWAGDHRPTCTPEVDFPEHGEMVWSTVRALGREERCRVEAETYDLGEVHPDAPLARAWAAGQAALAPATAWSPPSQAPAPNRIMP</sequence>
<reference evidence="4" key="1">
    <citation type="submission" date="2015-09" db="EMBL/GenBank/DDBJ databases">
        <authorList>
            <person name="Graham D.E."/>
            <person name="Mahan K.M."/>
            <person name="Klingeman D.M."/>
            <person name="Fida T."/>
            <person name="Giannone R.J."/>
            <person name="Hettich R.L."/>
            <person name="Parry R.J."/>
            <person name="Spain J.C."/>
        </authorList>
    </citation>
    <scope>NUCLEOTIDE SEQUENCE [LARGE SCALE GENOMIC DNA]</scope>
    <source>
        <strain evidence="4">JCM 4701</strain>
    </source>
</reference>
<feature type="region of interest" description="Disordered" evidence="1">
    <location>
        <begin position="1"/>
        <end position="30"/>
    </location>
</feature>
<comment type="caution">
    <text evidence="3">The sequence shown here is derived from an EMBL/GenBank/DDBJ whole genome shotgun (WGS) entry which is preliminary data.</text>
</comment>
<evidence type="ECO:0000256" key="1">
    <source>
        <dbReference type="SAM" id="MobiDB-lite"/>
    </source>
</evidence>
<evidence type="ECO:0000259" key="2">
    <source>
        <dbReference type="PROSITE" id="PS50206"/>
    </source>
</evidence>
<evidence type="ECO:0000313" key="4">
    <source>
        <dbReference type="Proteomes" id="UP000236047"/>
    </source>
</evidence>
<dbReference type="AlphaFoldDB" id="A0A2N8PRC6"/>
<organism evidence="3 4">
    <name type="scientific">Streptomyces noursei</name>
    <name type="common">Streptomyces albulus</name>
    <dbReference type="NCBI Taxonomy" id="1971"/>
    <lineage>
        <taxon>Bacteria</taxon>
        <taxon>Bacillati</taxon>
        <taxon>Actinomycetota</taxon>
        <taxon>Actinomycetes</taxon>
        <taxon>Kitasatosporales</taxon>
        <taxon>Streptomycetaceae</taxon>
        <taxon>Streptomyces</taxon>
    </lineage>
</organism>
<protein>
    <recommendedName>
        <fullName evidence="2">Rhodanese domain-containing protein</fullName>
    </recommendedName>
</protein>
<dbReference type="Proteomes" id="UP000236047">
    <property type="component" value="Unassembled WGS sequence"/>
</dbReference>
<feature type="domain" description="Rhodanese" evidence="2">
    <location>
        <begin position="105"/>
        <end position="120"/>
    </location>
</feature>
<name>A0A2N8PRC6_STRNR</name>